<sequence length="122" mass="13152">MTRWWLMSLVGLMWLAACRPRASSEPPAGSSESEPPPASEPWLYIEGDSDPGLANTANTPNTGPCTTGPEDLDGFMDEDNCNDPDNDGDGVRDVDDMCPNDPEDFDGFQDEDGCHDMDPSGP</sequence>
<dbReference type="AlphaFoldDB" id="A0A0C1ZK27"/>
<evidence type="ECO:0000256" key="1">
    <source>
        <dbReference type="SAM" id="MobiDB-lite"/>
    </source>
</evidence>
<dbReference type="Proteomes" id="UP000031599">
    <property type="component" value="Unassembled WGS sequence"/>
</dbReference>
<organism evidence="3 4">
    <name type="scientific">Enhygromyxa salina</name>
    <dbReference type="NCBI Taxonomy" id="215803"/>
    <lineage>
        <taxon>Bacteria</taxon>
        <taxon>Pseudomonadati</taxon>
        <taxon>Myxococcota</taxon>
        <taxon>Polyangia</taxon>
        <taxon>Nannocystales</taxon>
        <taxon>Nannocystaceae</taxon>
        <taxon>Enhygromyxa</taxon>
    </lineage>
</organism>
<comment type="caution">
    <text evidence="3">The sequence shown here is derived from an EMBL/GenBank/DDBJ whole genome shotgun (WGS) entry which is preliminary data.</text>
</comment>
<evidence type="ECO:0000313" key="4">
    <source>
        <dbReference type="Proteomes" id="UP000031599"/>
    </source>
</evidence>
<feature type="compositionally biased region" description="Acidic residues" evidence="1">
    <location>
        <begin position="96"/>
        <end position="111"/>
    </location>
</feature>
<proteinExistence type="predicted"/>
<reference evidence="3 4" key="1">
    <citation type="submission" date="2014-12" db="EMBL/GenBank/DDBJ databases">
        <title>Genome assembly of Enhygromyxa salina DSM 15201.</title>
        <authorList>
            <person name="Sharma G."/>
            <person name="Subramanian S."/>
        </authorList>
    </citation>
    <scope>NUCLEOTIDE SEQUENCE [LARGE SCALE GENOMIC DNA]</scope>
    <source>
        <strain evidence="3 4">DSM 15201</strain>
    </source>
</reference>
<dbReference type="EMBL" id="JMCC02000019">
    <property type="protein sequence ID" value="KIG17824.1"/>
    <property type="molecule type" value="Genomic_DNA"/>
</dbReference>
<gene>
    <name evidence="3" type="ORF">DB30_02591</name>
</gene>
<dbReference type="PROSITE" id="PS51257">
    <property type="entry name" value="PROKAR_LIPOPROTEIN"/>
    <property type="match status" value="1"/>
</dbReference>
<dbReference type="RefSeq" id="WP_052547847.1">
    <property type="nucleotide sequence ID" value="NZ_JMCC02000019.1"/>
</dbReference>
<feature type="compositionally biased region" description="Basic and acidic residues" evidence="1">
    <location>
        <begin position="112"/>
        <end position="122"/>
    </location>
</feature>
<name>A0A0C1ZK27_9BACT</name>
<feature type="compositionally biased region" description="Acidic residues" evidence="1">
    <location>
        <begin position="70"/>
        <end position="88"/>
    </location>
</feature>
<feature type="region of interest" description="Disordered" evidence="1">
    <location>
        <begin position="21"/>
        <end position="122"/>
    </location>
</feature>
<feature type="compositionally biased region" description="Low complexity" evidence="1">
    <location>
        <begin position="23"/>
        <end position="33"/>
    </location>
</feature>
<evidence type="ECO:0000256" key="2">
    <source>
        <dbReference type="SAM" id="SignalP"/>
    </source>
</evidence>
<keyword evidence="2" id="KW-0732">Signal</keyword>
<protein>
    <submittedName>
        <fullName evidence="3">OmpA domain protein</fullName>
    </submittedName>
</protein>
<feature type="signal peptide" evidence="2">
    <location>
        <begin position="1"/>
        <end position="22"/>
    </location>
</feature>
<evidence type="ECO:0000313" key="3">
    <source>
        <dbReference type="EMBL" id="KIG17824.1"/>
    </source>
</evidence>
<feature type="chain" id="PRO_5002144422" evidence="2">
    <location>
        <begin position="23"/>
        <end position="122"/>
    </location>
</feature>
<accession>A0A0C1ZK27</accession>
<feature type="compositionally biased region" description="Low complexity" evidence="1">
    <location>
        <begin position="51"/>
        <end position="69"/>
    </location>
</feature>